<dbReference type="GO" id="GO:0080120">
    <property type="term" value="P:CAAX-box protein maturation"/>
    <property type="evidence" value="ECO:0007669"/>
    <property type="project" value="UniProtKB-ARBA"/>
</dbReference>
<dbReference type="AlphaFoldDB" id="A0A2X2L998"/>
<feature type="domain" description="CAAX prenyl protease 2/Lysostaphin resistance protein A-like" evidence="1">
    <location>
        <begin position="113"/>
        <end position="203"/>
    </location>
</feature>
<keyword evidence="2" id="KW-0378">Hydrolase</keyword>
<sequence length="266" mass="29899">MKRETIYLKVILFYVASLVLFAFAAAVTKQTALPDLLSLCLATFLSLALVYLFKAWDKISFSQIGLGFNKKSVLNFSAGLCLGFVMVGLMVIILTNFAEVSFKKQVFIDPKILTIHILLYFFVACREELVFRTYFLWRLKDKLGTVVAFSIMVLVFILEHLFTGFTLKAAVLGSGLGAVLFGLAVLRTRNIALSIGLHFGWNLTHWAFGFKNNTGLWVESVAKGSEHQSENIAFIAYTIVMLLGILIVYRLSKKTSFQTNNRNQIH</sequence>
<dbReference type="Pfam" id="PF02517">
    <property type="entry name" value="Rce1-like"/>
    <property type="match status" value="1"/>
</dbReference>
<name>A0A2X2L998_SPHMU</name>
<dbReference type="EMBL" id="UAUU01000008">
    <property type="protein sequence ID" value="SPZ85810.1"/>
    <property type="molecule type" value="Genomic_DNA"/>
</dbReference>
<keyword evidence="2" id="KW-0645">Protease</keyword>
<dbReference type="GO" id="GO:0006508">
    <property type="term" value="P:proteolysis"/>
    <property type="evidence" value="ECO:0007669"/>
    <property type="project" value="UniProtKB-KW"/>
</dbReference>
<evidence type="ECO:0000313" key="2">
    <source>
        <dbReference type="EMBL" id="SPZ85810.1"/>
    </source>
</evidence>
<dbReference type="Proteomes" id="UP000251241">
    <property type="component" value="Unassembled WGS sequence"/>
</dbReference>
<accession>A0A2X2L998</accession>
<reference evidence="2 3" key="1">
    <citation type="submission" date="2018-06" db="EMBL/GenBank/DDBJ databases">
        <authorList>
            <consortium name="Pathogen Informatics"/>
            <person name="Doyle S."/>
        </authorList>
    </citation>
    <scope>NUCLEOTIDE SEQUENCE [LARGE SCALE GENOMIC DNA]</scope>
    <source>
        <strain evidence="2 3">NCTC11343</strain>
    </source>
</reference>
<proteinExistence type="predicted"/>
<dbReference type="InterPro" id="IPR003675">
    <property type="entry name" value="Rce1/LyrA-like_dom"/>
</dbReference>
<evidence type="ECO:0000259" key="1">
    <source>
        <dbReference type="Pfam" id="PF02517"/>
    </source>
</evidence>
<dbReference type="GO" id="GO:0004175">
    <property type="term" value="F:endopeptidase activity"/>
    <property type="evidence" value="ECO:0007669"/>
    <property type="project" value="UniProtKB-ARBA"/>
</dbReference>
<gene>
    <name evidence="2" type="ORF">NCTC11343_02374</name>
</gene>
<evidence type="ECO:0000313" key="3">
    <source>
        <dbReference type="Proteomes" id="UP000251241"/>
    </source>
</evidence>
<dbReference type="PANTHER" id="PTHR39430:SF1">
    <property type="entry name" value="PROTEASE"/>
    <property type="match status" value="1"/>
</dbReference>
<dbReference type="PANTHER" id="PTHR39430">
    <property type="entry name" value="MEMBRANE-ASSOCIATED PROTEASE-RELATED"/>
    <property type="match status" value="1"/>
</dbReference>
<protein>
    <submittedName>
        <fullName evidence="2">CAAX amino terminal protease self- immunity</fullName>
    </submittedName>
</protein>
<dbReference type="RefSeq" id="WP_112374703.1">
    <property type="nucleotide sequence ID" value="NZ_CP069793.1"/>
</dbReference>
<organism evidence="2 3">
    <name type="scientific">Sphingobacterium multivorum</name>
    <dbReference type="NCBI Taxonomy" id="28454"/>
    <lineage>
        <taxon>Bacteria</taxon>
        <taxon>Pseudomonadati</taxon>
        <taxon>Bacteroidota</taxon>
        <taxon>Sphingobacteriia</taxon>
        <taxon>Sphingobacteriales</taxon>
        <taxon>Sphingobacteriaceae</taxon>
        <taxon>Sphingobacterium</taxon>
    </lineage>
</organism>
<dbReference type="GeneID" id="97180902"/>